<dbReference type="GeneID" id="107933523"/>
<dbReference type="Pfam" id="PF08284">
    <property type="entry name" value="RVP_2"/>
    <property type="match status" value="1"/>
</dbReference>
<dbReference type="RefSeq" id="XP_016721245.1">
    <property type="nucleotide sequence ID" value="XM_016865756.1"/>
</dbReference>
<reference evidence="2" key="1">
    <citation type="journal article" date="2020" name="Nat. Genet.">
        <title>Genomic diversifications of five Gossypium allopolyploid species and their impact on cotton improvement.</title>
        <authorList>
            <person name="Chen Z.J."/>
            <person name="Sreedasyam A."/>
            <person name="Ando A."/>
            <person name="Song Q."/>
            <person name="De Santiago L.M."/>
            <person name="Hulse-Kemp A.M."/>
            <person name="Ding M."/>
            <person name="Ye W."/>
            <person name="Kirkbride R.C."/>
            <person name="Jenkins J."/>
            <person name="Plott C."/>
            <person name="Lovell J."/>
            <person name="Lin Y.M."/>
            <person name="Vaughn R."/>
            <person name="Liu B."/>
            <person name="Simpson S."/>
            <person name="Scheffler B.E."/>
            <person name="Wen L."/>
            <person name="Saski C.A."/>
            <person name="Grover C.E."/>
            <person name="Hu G."/>
            <person name="Conover J.L."/>
            <person name="Carlson J.W."/>
            <person name="Shu S."/>
            <person name="Boston L.B."/>
            <person name="Williams M."/>
            <person name="Peterson D.G."/>
            <person name="McGee K."/>
            <person name="Jones D.C."/>
            <person name="Wendel J.F."/>
            <person name="Stelly D.M."/>
            <person name="Grimwood J."/>
            <person name="Schmutz J."/>
        </authorList>
    </citation>
    <scope>NUCLEOTIDE SEQUENCE [LARGE SCALE GENOMIC DNA]</scope>
    <source>
        <strain evidence="2">cv. TM-1</strain>
    </source>
</reference>
<evidence type="ECO:0000256" key="1">
    <source>
        <dbReference type="SAM" id="MobiDB-lite"/>
    </source>
</evidence>
<gene>
    <name evidence="3" type="primary">LOC107933523</name>
</gene>
<feature type="region of interest" description="Disordered" evidence="1">
    <location>
        <begin position="82"/>
        <end position="108"/>
    </location>
</feature>
<sequence>MTSIEPIPNEVESNAQAFVHRVALSGTRPATSVASVGSIRDAKPECKHYNRPYYGECRVKSEVCFKCGFFDHYLRDFLEKSEKEKAQTTRPSNATARGRTPRNPRNVSGSCGVMKVSTVRSKKARVPTSTYAIRACEDTFAPNVITGTFFIYDIDVTALINSGSNHSYVCTNLISCKNLPIECTQFVVRVSNPLGQDVLLYKVCKNCPLMTQSYSFSANLMLLLFDGFDVILGMDWLTLYAIVVNCRQKLIVLKCKNGEMLRIESDNLSGLLIVILAMSSHKYVRNYCNAYLDYVLDTKVSESKLKLVPVVCEYPDVFPEELPRLLPVRKVEFPIELVPGTPPILITPYRMAPTELQ</sequence>
<dbReference type="KEGG" id="ghi:107933523"/>
<protein>
    <recommendedName>
        <fullName evidence="4">Gag-Pol polyprotein</fullName>
    </recommendedName>
</protein>
<evidence type="ECO:0000313" key="2">
    <source>
        <dbReference type="Proteomes" id="UP000818029"/>
    </source>
</evidence>
<evidence type="ECO:0008006" key="4">
    <source>
        <dbReference type="Google" id="ProtNLM"/>
    </source>
</evidence>
<dbReference type="Proteomes" id="UP000818029">
    <property type="component" value="Chromosome A08"/>
</dbReference>
<dbReference type="InterPro" id="IPR021109">
    <property type="entry name" value="Peptidase_aspartic_dom_sf"/>
</dbReference>
<dbReference type="CDD" id="cd00303">
    <property type="entry name" value="retropepsin_like"/>
    <property type="match status" value="1"/>
</dbReference>
<dbReference type="Gene3D" id="2.40.70.10">
    <property type="entry name" value="Acid Proteases"/>
    <property type="match status" value="1"/>
</dbReference>
<reference evidence="3" key="2">
    <citation type="submission" date="2025-08" db="UniProtKB">
        <authorList>
            <consortium name="RefSeq"/>
        </authorList>
    </citation>
    <scope>IDENTIFICATION</scope>
</reference>
<dbReference type="SUPFAM" id="SSF50630">
    <property type="entry name" value="Acid proteases"/>
    <property type="match status" value="1"/>
</dbReference>
<keyword evidence="2" id="KW-1185">Reference proteome</keyword>
<accession>A0A1U8M370</accession>
<dbReference type="STRING" id="3635.A0A1U8M370"/>
<dbReference type="PaxDb" id="3635-A0A1U8M370"/>
<dbReference type="PANTHER" id="PTHR15503">
    <property type="entry name" value="LDOC1 RELATED"/>
    <property type="match status" value="1"/>
</dbReference>
<name>A0A1U8M370_GOSHI</name>
<dbReference type="InterPro" id="IPR032567">
    <property type="entry name" value="RTL1-rel"/>
</dbReference>
<proteinExistence type="predicted"/>
<evidence type="ECO:0000313" key="3">
    <source>
        <dbReference type="RefSeq" id="XP_016721245.1"/>
    </source>
</evidence>
<dbReference type="AlphaFoldDB" id="A0A1U8M370"/>
<dbReference type="PANTHER" id="PTHR15503:SF45">
    <property type="entry name" value="RNA-DIRECTED DNA POLYMERASE HOMOLOG"/>
    <property type="match status" value="1"/>
</dbReference>
<organism evidence="2 3">
    <name type="scientific">Gossypium hirsutum</name>
    <name type="common">Upland cotton</name>
    <name type="synonym">Gossypium mexicanum</name>
    <dbReference type="NCBI Taxonomy" id="3635"/>
    <lineage>
        <taxon>Eukaryota</taxon>
        <taxon>Viridiplantae</taxon>
        <taxon>Streptophyta</taxon>
        <taxon>Embryophyta</taxon>
        <taxon>Tracheophyta</taxon>
        <taxon>Spermatophyta</taxon>
        <taxon>Magnoliopsida</taxon>
        <taxon>eudicotyledons</taxon>
        <taxon>Gunneridae</taxon>
        <taxon>Pentapetalae</taxon>
        <taxon>rosids</taxon>
        <taxon>malvids</taxon>
        <taxon>Malvales</taxon>
        <taxon>Malvaceae</taxon>
        <taxon>Malvoideae</taxon>
        <taxon>Gossypium</taxon>
    </lineage>
</organism>